<sequence>MKGLLTSRLFNVGGLGLLHTSRSFSLSAATTSHQLKCSDGLKLAFDRVDFGGSASQNAPETLLLHGWLDNSATFTPFLQNVGKNSNRNFWNLDFPGHGHSDHKSFDSPHVMVDYMFYVKTMVDHIRSETGVEKVSLVGHSMGSGVASAFASVYPELVSDLVMIEGLGPLGRPTSEIGKHIRQNVDKRVLGNPVLSSGRERMYKNVEGAVEARMKSATLAPGNQYISSESARLIVERATKEGEGGVYFRHDKRLQWPSAQYFTEGQVRELLSGIDCRTLIVKAEDGWPSPNEEFTRGRMGAFKDGLLDVKVVKEGSHHCHMDERSRVEVAEGILEWWKGDVE</sequence>
<reference evidence="3" key="1">
    <citation type="journal article" date="2023" name="Commun. Biol.">
        <title>Genome analysis of Parmales, the sister group of diatoms, reveals the evolutionary specialization of diatoms from phago-mixotrophs to photoautotrophs.</title>
        <authorList>
            <person name="Ban H."/>
            <person name="Sato S."/>
            <person name="Yoshikawa S."/>
            <person name="Yamada K."/>
            <person name="Nakamura Y."/>
            <person name="Ichinomiya M."/>
            <person name="Sato N."/>
            <person name="Blanc-Mathieu R."/>
            <person name="Endo H."/>
            <person name="Kuwata A."/>
            <person name="Ogata H."/>
        </authorList>
    </citation>
    <scope>NUCLEOTIDE SEQUENCE [LARGE SCALE GENOMIC DNA]</scope>
</reference>
<evidence type="ECO:0000313" key="2">
    <source>
        <dbReference type="EMBL" id="GMI47237.1"/>
    </source>
</evidence>
<dbReference type="OrthoDB" id="6431331at2759"/>
<evidence type="ECO:0000313" key="3">
    <source>
        <dbReference type="Proteomes" id="UP001165065"/>
    </source>
</evidence>
<dbReference type="PANTHER" id="PTHR43798">
    <property type="entry name" value="MONOACYLGLYCEROL LIPASE"/>
    <property type="match status" value="1"/>
</dbReference>
<dbReference type="Proteomes" id="UP001165065">
    <property type="component" value="Unassembled WGS sequence"/>
</dbReference>
<feature type="domain" description="AB hydrolase-1" evidence="1">
    <location>
        <begin position="62"/>
        <end position="171"/>
    </location>
</feature>
<dbReference type="EMBL" id="BRYA01000335">
    <property type="protein sequence ID" value="GMI47237.1"/>
    <property type="molecule type" value="Genomic_DNA"/>
</dbReference>
<dbReference type="InterPro" id="IPR050266">
    <property type="entry name" value="AB_hydrolase_sf"/>
</dbReference>
<name>A0A9W7GNQ1_9STRA</name>
<proteinExistence type="predicted"/>
<dbReference type="GO" id="GO:0016020">
    <property type="term" value="C:membrane"/>
    <property type="evidence" value="ECO:0007669"/>
    <property type="project" value="TreeGrafter"/>
</dbReference>
<dbReference type="AlphaFoldDB" id="A0A9W7GNQ1"/>
<protein>
    <recommendedName>
        <fullName evidence="1">AB hydrolase-1 domain-containing protein</fullName>
    </recommendedName>
</protein>
<gene>
    <name evidence="2" type="ORF">TrCOL_g4388</name>
</gene>
<dbReference type="InterPro" id="IPR029058">
    <property type="entry name" value="AB_hydrolase_fold"/>
</dbReference>
<dbReference type="SUPFAM" id="SSF53474">
    <property type="entry name" value="alpha/beta-Hydrolases"/>
    <property type="match status" value="1"/>
</dbReference>
<dbReference type="Pfam" id="PF00561">
    <property type="entry name" value="Abhydrolase_1"/>
    <property type="match status" value="1"/>
</dbReference>
<dbReference type="Gene3D" id="3.40.50.1820">
    <property type="entry name" value="alpha/beta hydrolase"/>
    <property type="match status" value="1"/>
</dbReference>
<dbReference type="PRINTS" id="PR00111">
    <property type="entry name" value="ABHYDROLASE"/>
</dbReference>
<accession>A0A9W7GNQ1</accession>
<organism evidence="2 3">
    <name type="scientific">Triparma columacea</name>
    <dbReference type="NCBI Taxonomy" id="722753"/>
    <lineage>
        <taxon>Eukaryota</taxon>
        <taxon>Sar</taxon>
        <taxon>Stramenopiles</taxon>
        <taxon>Ochrophyta</taxon>
        <taxon>Bolidophyceae</taxon>
        <taxon>Parmales</taxon>
        <taxon>Triparmaceae</taxon>
        <taxon>Triparma</taxon>
    </lineage>
</organism>
<comment type="caution">
    <text evidence="2">The sequence shown here is derived from an EMBL/GenBank/DDBJ whole genome shotgun (WGS) entry which is preliminary data.</text>
</comment>
<keyword evidence="3" id="KW-1185">Reference proteome</keyword>
<dbReference type="InterPro" id="IPR000073">
    <property type="entry name" value="AB_hydrolase_1"/>
</dbReference>
<dbReference type="PANTHER" id="PTHR43798:SF33">
    <property type="entry name" value="HYDROLASE, PUTATIVE (AFU_ORTHOLOGUE AFUA_2G14860)-RELATED"/>
    <property type="match status" value="1"/>
</dbReference>
<evidence type="ECO:0000259" key="1">
    <source>
        <dbReference type="Pfam" id="PF00561"/>
    </source>
</evidence>